<organism evidence="1 2">
    <name type="scientific">Catenovulum adriaticum</name>
    <dbReference type="NCBI Taxonomy" id="2984846"/>
    <lineage>
        <taxon>Bacteria</taxon>
        <taxon>Pseudomonadati</taxon>
        <taxon>Pseudomonadota</taxon>
        <taxon>Gammaproteobacteria</taxon>
        <taxon>Alteromonadales</taxon>
        <taxon>Alteromonadaceae</taxon>
        <taxon>Catenovulum</taxon>
    </lineage>
</organism>
<keyword evidence="2" id="KW-1185">Reference proteome</keyword>
<dbReference type="EMBL" id="CP109965">
    <property type="protein sequence ID" value="WAJ69031.1"/>
    <property type="molecule type" value="Genomic_DNA"/>
</dbReference>
<accession>A0ABY7AK60</accession>
<sequence>MKRKKYEADIPWCVEQFSGGGIFDDLSNLLNLSDFSSFPSAAQLTQLMTQLQADQKLKPVEFIAQSDSMNWHGMSYEELIFAKQKIPTRIDNWHDLFNACIWALFPNTKRCLNELHVNDITQYGLKQRTKQRDALTLFDECGVVLAYTQDTDKTALKTHLWLESFWQNRSRWFTSIKPFIFGHAMYEMSLKPFIGLTAKAYFLRVSDDFFQWPAAQQYRYLDQQLAREIAEQATLKNNQHLSPLPILGVPFWYDDNQEREFYLNENYFRPKRQPKVIKNKEKDIQSN</sequence>
<gene>
    <name evidence="1" type="ORF">OLW01_07450</name>
</gene>
<protein>
    <submittedName>
        <fullName evidence="1">DUF3025 domain-containing protein</fullName>
    </submittedName>
</protein>
<evidence type="ECO:0000313" key="1">
    <source>
        <dbReference type="EMBL" id="WAJ69031.1"/>
    </source>
</evidence>
<dbReference type="Pfam" id="PF11227">
    <property type="entry name" value="DUF3025"/>
    <property type="match status" value="1"/>
</dbReference>
<dbReference type="Proteomes" id="UP001163726">
    <property type="component" value="Chromosome"/>
</dbReference>
<proteinExistence type="predicted"/>
<evidence type="ECO:0000313" key="2">
    <source>
        <dbReference type="Proteomes" id="UP001163726"/>
    </source>
</evidence>
<reference evidence="1" key="1">
    <citation type="submission" date="2022-10" db="EMBL/GenBank/DDBJ databases">
        <title>Catenovulum adriacola sp. nov. isolated in the Harbour of Susak.</title>
        <authorList>
            <person name="Schoch T."/>
            <person name="Reich S.J."/>
            <person name="Stoeferle S."/>
            <person name="Flaiz M."/>
            <person name="Kazda M."/>
            <person name="Riedel C.U."/>
            <person name="Duerre P."/>
        </authorList>
    </citation>
    <scope>NUCLEOTIDE SEQUENCE</scope>
    <source>
        <strain evidence="1">TS8</strain>
    </source>
</reference>
<dbReference type="InterPro" id="IPR021390">
    <property type="entry name" value="DUF3025"/>
</dbReference>
<dbReference type="RefSeq" id="WP_268073158.1">
    <property type="nucleotide sequence ID" value="NZ_CP109965.1"/>
</dbReference>
<name>A0ABY7AK60_9ALTE</name>